<dbReference type="SUPFAM" id="SSF54506">
    <property type="entry name" value="Diaminopimelate epimerase-like"/>
    <property type="match status" value="2"/>
</dbReference>
<keyword evidence="3" id="KW-0457">Lysine biosynthesis</keyword>
<dbReference type="PANTHER" id="PTHR31689:SF0">
    <property type="entry name" value="DIAMINOPIMELATE EPIMERASE"/>
    <property type="match status" value="1"/>
</dbReference>
<dbReference type="Pfam" id="PF01678">
    <property type="entry name" value="DAP_epimerase"/>
    <property type="match status" value="2"/>
</dbReference>
<comment type="similarity">
    <text evidence="1 3">Belongs to the diaminopimelate epimerase family.</text>
</comment>
<dbReference type="EC" id="5.1.1.7" evidence="3 4"/>
<sequence length="302" mass="32231">MIDFFKYQAAGNDYLVIDPRHTDFAVSPEAIRLVCDRRRGVGADGILYGPLEQPRAGVPVALSLYNSDGSDCGRSGNGLRMFALHLAAQEPGDWVDGREFTLRTAAGDCPVRILDAAAGRVQVGMGRPSFDAADVPLLTEDGTPYSGRAVRVPLTVDGEQLTVTCVYNGNPHTVVPVDQPSPHLAGRLGPKIARHVRFPEATNVQFMRMRGRDVMELEVFERGAGYVTASGASACAAASAARELGLCDGRVEVRMPGGSMEITISADGWVTMTGDAEQVAVGSFAPALRTRLDRLTTARAAR</sequence>
<dbReference type="GO" id="GO:0005829">
    <property type="term" value="C:cytosol"/>
    <property type="evidence" value="ECO:0007669"/>
    <property type="project" value="TreeGrafter"/>
</dbReference>
<feature type="binding site" evidence="3">
    <location>
        <begin position="221"/>
        <end position="222"/>
    </location>
    <ligand>
        <name>substrate</name>
    </ligand>
</feature>
<gene>
    <name evidence="3" type="primary">dapF</name>
    <name evidence="5" type="ORF">BIV24_25935</name>
</gene>
<dbReference type="STRING" id="1428652.BIV24_25935"/>
<keyword evidence="6" id="KW-1185">Reference proteome</keyword>
<keyword evidence="3" id="KW-0028">Amino-acid biosynthesis</keyword>
<comment type="function">
    <text evidence="3">Catalyzes the stereoinversion of LL-2,6-diaminopimelate (L,L-DAP) to meso-diaminopimelate (meso-DAP), a precursor of L-lysine and an essential component of the bacterial peptidoglycan.</text>
</comment>
<dbReference type="RefSeq" id="WP_071368864.1">
    <property type="nucleotide sequence ID" value="NZ_MLYP01000072.1"/>
</dbReference>
<comment type="caution">
    <text evidence="5">The sequence shown here is derived from an EMBL/GenBank/DDBJ whole genome shotgun (WGS) entry which is preliminary data.</text>
</comment>
<evidence type="ECO:0000256" key="3">
    <source>
        <dbReference type="HAMAP-Rule" id="MF_00197"/>
    </source>
</evidence>
<keyword evidence="2 3" id="KW-0413">Isomerase</keyword>
<feature type="binding site" evidence="3">
    <location>
        <position position="170"/>
    </location>
    <ligand>
        <name>substrate</name>
    </ligand>
</feature>
<organism evidence="5 6">
    <name type="scientific">Streptomyces colonosanans</name>
    <dbReference type="NCBI Taxonomy" id="1428652"/>
    <lineage>
        <taxon>Bacteria</taxon>
        <taxon>Bacillati</taxon>
        <taxon>Actinomycetota</taxon>
        <taxon>Actinomycetes</taxon>
        <taxon>Kitasatosporales</taxon>
        <taxon>Streptomycetaceae</taxon>
        <taxon>Streptomyces</taxon>
    </lineage>
</organism>
<evidence type="ECO:0000256" key="2">
    <source>
        <dbReference type="ARBA" id="ARBA00023235"/>
    </source>
</evidence>
<feature type="binding site" evidence="3">
    <location>
        <begin position="76"/>
        <end position="77"/>
    </location>
    <ligand>
        <name>substrate</name>
    </ligand>
</feature>
<dbReference type="Gene3D" id="3.10.310.10">
    <property type="entry name" value="Diaminopimelate Epimerase, Chain A, domain 1"/>
    <property type="match status" value="2"/>
</dbReference>
<feature type="binding site" evidence="3">
    <location>
        <position position="66"/>
    </location>
    <ligand>
        <name>substrate</name>
    </ligand>
</feature>
<dbReference type="GO" id="GO:0008837">
    <property type="term" value="F:diaminopimelate epimerase activity"/>
    <property type="evidence" value="ECO:0007669"/>
    <property type="project" value="UniProtKB-UniRule"/>
</dbReference>
<feature type="binding site" evidence="3">
    <location>
        <position position="12"/>
    </location>
    <ligand>
        <name>substrate</name>
    </ligand>
</feature>
<comment type="catalytic activity">
    <reaction evidence="3">
        <text>(2S,6S)-2,6-diaminopimelate = meso-2,6-diaminopimelate</text>
        <dbReference type="Rhea" id="RHEA:15393"/>
        <dbReference type="ChEBI" id="CHEBI:57609"/>
        <dbReference type="ChEBI" id="CHEBI:57791"/>
        <dbReference type="EC" id="5.1.1.7"/>
    </reaction>
</comment>
<dbReference type="OrthoDB" id="9805408at2"/>
<dbReference type="AlphaFoldDB" id="A0A1S2NYZ7"/>
<dbReference type="NCBIfam" id="TIGR00652">
    <property type="entry name" value="DapF"/>
    <property type="match status" value="1"/>
</dbReference>
<evidence type="ECO:0000313" key="5">
    <source>
        <dbReference type="EMBL" id="OIJ86699.1"/>
    </source>
</evidence>
<keyword evidence="3" id="KW-0963">Cytoplasm</keyword>
<feature type="binding site" evidence="3">
    <location>
        <position position="203"/>
    </location>
    <ligand>
        <name>substrate</name>
    </ligand>
</feature>
<dbReference type="HAMAP" id="MF_00197">
    <property type="entry name" value="DAP_epimerase"/>
    <property type="match status" value="1"/>
</dbReference>
<dbReference type="PANTHER" id="PTHR31689">
    <property type="entry name" value="DIAMINOPIMELATE EPIMERASE, CHLOROPLASTIC"/>
    <property type="match status" value="1"/>
</dbReference>
<evidence type="ECO:0000256" key="4">
    <source>
        <dbReference type="NCBIfam" id="TIGR00652"/>
    </source>
</evidence>
<name>A0A1S2NYZ7_9ACTN</name>
<accession>A0A1S2NYZ7</accession>
<reference evidence="5 6" key="1">
    <citation type="submission" date="2016-10" db="EMBL/GenBank/DDBJ databases">
        <title>Genome sequence of Streptomyces sp. MUSC 93.</title>
        <authorList>
            <person name="Lee L.-H."/>
            <person name="Ser H.-L."/>
            <person name="Law J.W.-F."/>
        </authorList>
    </citation>
    <scope>NUCLEOTIDE SEQUENCE [LARGE SCALE GENOMIC DNA]</scope>
    <source>
        <strain evidence="5 6">MUSC 93</strain>
    </source>
</reference>
<comment type="caution">
    <text evidence="3">Lacks conserved residue(s) required for the propagation of feature annotation.</text>
</comment>
<dbReference type="GO" id="GO:0009089">
    <property type="term" value="P:lysine biosynthetic process via diaminopimelate"/>
    <property type="evidence" value="ECO:0007669"/>
    <property type="project" value="UniProtKB-UniRule"/>
</dbReference>
<comment type="pathway">
    <text evidence="3">Amino-acid biosynthesis; L-lysine biosynthesis via DAP pathway; DL-2,6-diaminopimelate from LL-2,6-diaminopimelate: step 1/1.</text>
</comment>
<dbReference type="InterPro" id="IPR001653">
    <property type="entry name" value="DAP_epimerase_DapF"/>
</dbReference>
<evidence type="ECO:0000313" key="6">
    <source>
        <dbReference type="Proteomes" id="UP000179935"/>
    </source>
</evidence>
<comment type="subcellular location">
    <subcellularLocation>
        <location evidence="3">Cytoplasm</location>
    </subcellularLocation>
</comment>
<protein>
    <recommendedName>
        <fullName evidence="3 4">Diaminopimelate epimerase</fullName>
        <shortName evidence="3">DAP epimerase</shortName>
        <ecNumber evidence="3 4">5.1.1.7</ecNumber>
    </recommendedName>
    <alternativeName>
        <fullName evidence="3">PLP-independent amino acid racemase</fullName>
    </alternativeName>
</protein>
<comment type="subunit">
    <text evidence="3">Homodimer.</text>
</comment>
<proteinExistence type="inferred from homology"/>
<dbReference type="EMBL" id="MLYP01000072">
    <property type="protein sequence ID" value="OIJ86699.1"/>
    <property type="molecule type" value="Genomic_DNA"/>
</dbReference>
<feature type="site" description="Could be important to modulate the pK values of the two catalytic cysteine residues" evidence="3">
    <location>
        <position position="172"/>
    </location>
</feature>
<evidence type="ECO:0000256" key="1">
    <source>
        <dbReference type="ARBA" id="ARBA00010219"/>
    </source>
</evidence>
<dbReference type="Proteomes" id="UP000179935">
    <property type="component" value="Unassembled WGS sequence"/>
</dbReference>
<feature type="site" description="Could be important to modulate the pK values of the two catalytic cysteine residues" evidence="3">
    <location>
        <position position="221"/>
    </location>
</feature>
<dbReference type="UniPathway" id="UPA00034">
    <property type="reaction ID" value="UER00025"/>
</dbReference>